<dbReference type="EMBL" id="JADGJQ010000090">
    <property type="protein sequence ID" value="KAJ3170933.1"/>
    <property type="molecule type" value="Genomic_DNA"/>
</dbReference>
<feature type="domain" description="N-acetyltransferase" evidence="1">
    <location>
        <begin position="49"/>
        <end position="205"/>
    </location>
</feature>
<protein>
    <recommendedName>
        <fullName evidence="1">N-acetyltransferase domain-containing protein</fullName>
    </recommendedName>
</protein>
<sequence length="210" mass="22924">MSSAYGTLAAPRPNTATPPLPLPIHVTLKDGSPARVTRFDVNGDAPLLDSLHALMNAEIAAGNTYPQEELLSEQGFQQYFLSNDAFVVKRRTKTEQEDSGKEEALGMFYIKPNFPGRCSHICNGGFIVGAGARGLGVGRAMGEAFLKLVPLLGYRAAMFNLVFKTNVPSVNLWKSLGFETIGVIPKAGRLRIDGKEEYVDALTMYYDFCK</sequence>
<dbReference type="SUPFAM" id="SSF55729">
    <property type="entry name" value="Acyl-CoA N-acyltransferases (Nat)"/>
    <property type="match status" value="1"/>
</dbReference>
<dbReference type="Pfam" id="PF00583">
    <property type="entry name" value="Acetyltransf_1"/>
    <property type="match status" value="1"/>
</dbReference>
<dbReference type="PANTHER" id="PTHR43138">
    <property type="entry name" value="ACETYLTRANSFERASE, GNAT FAMILY"/>
    <property type="match status" value="1"/>
</dbReference>
<dbReference type="PANTHER" id="PTHR43138:SF1">
    <property type="entry name" value="N-ACETYLTRANSFERASE ACA1"/>
    <property type="match status" value="1"/>
</dbReference>
<dbReference type="InterPro" id="IPR016181">
    <property type="entry name" value="Acyl_CoA_acyltransferase"/>
</dbReference>
<keyword evidence="3" id="KW-1185">Reference proteome</keyword>
<organism evidence="2 3">
    <name type="scientific">Geranomyces variabilis</name>
    <dbReference type="NCBI Taxonomy" id="109894"/>
    <lineage>
        <taxon>Eukaryota</taxon>
        <taxon>Fungi</taxon>
        <taxon>Fungi incertae sedis</taxon>
        <taxon>Chytridiomycota</taxon>
        <taxon>Chytridiomycota incertae sedis</taxon>
        <taxon>Chytridiomycetes</taxon>
        <taxon>Spizellomycetales</taxon>
        <taxon>Powellomycetaceae</taxon>
        <taxon>Geranomyces</taxon>
    </lineage>
</organism>
<dbReference type="InterPro" id="IPR052742">
    <property type="entry name" value="Mito_N-acetyltransferase"/>
</dbReference>
<dbReference type="InterPro" id="IPR000182">
    <property type="entry name" value="GNAT_dom"/>
</dbReference>
<evidence type="ECO:0000313" key="3">
    <source>
        <dbReference type="Proteomes" id="UP001212152"/>
    </source>
</evidence>
<dbReference type="AlphaFoldDB" id="A0AAD5TDX9"/>
<dbReference type="Gene3D" id="3.40.630.30">
    <property type="match status" value="1"/>
</dbReference>
<proteinExistence type="predicted"/>
<dbReference type="GO" id="GO:0005634">
    <property type="term" value="C:nucleus"/>
    <property type="evidence" value="ECO:0007669"/>
    <property type="project" value="TreeGrafter"/>
</dbReference>
<reference evidence="2" key="1">
    <citation type="submission" date="2020-05" db="EMBL/GenBank/DDBJ databases">
        <title>Phylogenomic resolution of chytrid fungi.</title>
        <authorList>
            <person name="Stajich J.E."/>
            <person name="Amses K."/>
            <person name="Simmons R."/>
            <person name="Seto K."/>
            <person name="Myers J."/>
            <person name="Bonds A."/>
            <person name="Quandt C.A."/>
            <person name="Barry K."/>
            <person name="Liu P."/>
            <person name="Grigoriev I."/>
            <person name="Longcore J.E."/>
            <person name="James T.Y."/>
        </authorList>
    </citation>
    <scope>NUCLEOTIDE SEQUENCE</scope>
    <source>
        <strain evidence="2">JEL0379</strain>
    </source>
</reference>
<dbReference type="PROSITE" id="PS51186">
    <property type="entry name" value="GNAT"/>
    <property type="match status" value="1"/>
</dbReference>
<name>A0AAD5TDX9_9FUNG</name>
<gene>
    <name evidence="2" type="ORF">HDU87_008635</name>
</gene>
<evidence type="ECO:0000259" key="1">
    <source>
        <dbReference type="PROSITE" id="PS51186"/>
    </source>
</evidence>
<accession>A0AAD5TDX9</accession>
<evidence type="ECO:0000313" key="2">
    <source>
        <dbReference type="EMBL" id="KAJ3170933.1"/>
    </source>
</evidence>
<dbReference type="Proteomes" id="UP001212152">
    <property type="component" value="Unassembled WGS sequence"/>
</dbReference>
<comment type="caution">
    <text evidence="2">The sequence shown here is derived from an EMBL/GenBank/DDBJ whole genome shotgun (WGS) entry which is preliminary data.</text>
</comment>
<dbReference type="GO" id="GO:0016747">
    <property type="term" value="F:acyltransferase activity, transferring groups other than amino-acyl groups"/>
    <property type="evidence" value="ECO:0007669"/>
    <property type="project" value="InterPro"/>
</dbReference>